<evidence type="ECO:0000256" key="9">
    <source>
        <dbReference type="ARBA" id="ARBA00024686"/>
    </source>
</evidence>
<evidence type="ECO:0000259" key="12">
    <source>
        <dbReference type="PROSITE" id="PS50213"/>
    </source>
</evidence>
<dbReference type="GO" id="GO:0009834">
    <property type="term" value="P:plant-type secondary cell wall biogenesis"/>
    <property type="evidence" value="ECO:0007669"/>
    <property type="project" value="TreeGrafter"/>
</dbReference>
<keyword evidence="6" id="KW-0654">Proteoglycan</keyword>
<evidence type="ECO:0000256" key="5">
    <source>
        <dbReference type="ARBA" id="ARBA00022729"/>
    </source>
</evidence>
<dbReference type="PROSITE" id="PS50213">
    <property type="entry name" value="FAS1"/>
    <property type="match status" value="2"/>
</dbReference>
<dbReference type="STRING" id="157652.A0A371FWK7"/>
<dbReference type="EMBL" id="QJKJ01007602">
    <property type="protein sequence ID" value="RDX82580.1"/>
    <property type="molecule type" value="Genomic_DNA"/>
</dbReference>
<feature type="signal peptide" evidence="11">
    <location>
        <begin position="1"/>
        <end position="29"/>
    </location>
</feature>
<comment type="subcellular location">
    <subcellularLocation>
        <location evidence="1">Cell membrane</location>
        <topology evidence="1">Lipid-anchor</topology>
        <topology evidence="1">GPI-anchor</topology>
    </subcellularLocation>
</comment>
<evidence type="ECO:0000256" key="4">
    <source>
        <dbReference type="ARBA" id="ARBA00022622"/>
    </source>
</evidence>
<dbReference type="InterPro" id="IPR045003">
    <property type="entry name" value="FLA_A"/>
</dbReference>
<evidence type="ECO:0000313" key="13">
    <source>
        <dbReference type="EMBL" id="RDX82580.1"/>
    </source>
</evidence>
<proteinExistence type="inferred from homology"/>
<keyword evidence="3" id="KW-1003">Cell membrane</keyword>
<dbReference type="SMART" id="SM00554">
    <property type="entry name" value="FAS1"/>
    <property type="match status" value="2"/>
</dbReference>
<accession>A0A371FWK7</accession>
<feature type="chain" id="PRO_5016836545" evidence="11">
    <location>
        <begin position="30"/>
        <end position="536"/>
    </location>
</feature>
<evidence type="ECO:0000256" key="1">
    <source>
        <dbReference type="ARBA" id="ARBA00004609"/>
    </source>
</evidence>
<evidence type="ECO:0000256" key="7">
    <source>
        <dbReference type="ARBA" id="ARBA00023136"/>
    </source>
</evidence>
<sequence length="536" mass="56786">MVMMKKKQPLFTLSLILVVLFLHWTKGQAQSPAPSPSSAPTDIIRILKKAGGFTTLIRLLTTTQVSTQVNAQLLNSNNGLTVFAANDNAFQSLKPGFLNSLNDQQKNELIQFHVLPTFVSISNFDTLSNPVRTQAGDDPDRLALNITSSGNQVNLTTGVVNATLGGSVYSDHQLAIYQVDKVLLPRDFFVPKPPPPAPAPAKAKDSAKKSTEGPASAADNTSAANAITFKLLNGIVTSQKHPHNLNFPKMTKQSLLILLALLISLLHSSTLAAISPATAPAQPAPTHPAAAPTKPLVPTLPQPPSDNTRGATDMAGILKQTNSFNTFLRLMKTTQLINQLNSQLITIKSGGLTVLAADDGAFSELKPGFLNSLSDGQKLELVQFHVLPDFVPASNFDTLTNPVRTLAGNKHGKAELNVISYGGSVNISTGEVNTTITGIVYTDKHLAIYKVGKVLLPSDFFATKKTVTAAPTLAPAPATHVAKAPKPEKEKPSASVDSSETSQVVPTVTSGSTRICVCETWVSLVLGVVFLGVLAP</sequence>
<dbReference type="GO" id="GO:0005886">
    <property type="term" value="C:plasma membrane"/>
    <property type="evidence" value="ECO:0007669"/>
    <property type="project" value="UniProtKB-SubCell"/>
</dbReference>
<name>A0A371FWK7_MUCPR</name>
<reference evidence="13" key="1">
    <citation type="submission" date="2018-05" db="EMBL/GenBank/DDBJ databases">
        <title>Draft genome of Mucuna pruriens seed.</title>
        <authorList>
            <person name="Nnadi N.E."/>
            <person name="Vos R."/>
            <person name="Hasami M.H."/>
            <person name="Devisetty U.K."/>
            <person name="Aguiy J.C."/>
        </authorList>
    </citation>
    <scope>NUCLEOTIDE SEQUENCE [LARGE SCALE GENOMIC DNA]</scope>
    <source>
        <strain evidence="13">JCA_2017</strain>
    </source>
</reference>
<dbReference type="OrthoDB" id="286301at2759"/>
<dbReference type="InterPro" id="IPR036378">
    <property type="entry name" value="FAS1_dom_sf"/>
</dbReference>
<dbReference type="Gene3D" id="2.30.180.10">
    <property type="entry name" value="FAS1 domain"/>
    <property type="match status" value="2"/>
</dbReference>
<feature type="domain" description="FAS1" evidence="12">
    <location>
        <begin position="40"/>
        <end position="183"/>
    </location>
</feature>
<dbReference type="FunFam" id="2.30.180.10:FF:000009">
    <property type="entry name" value="Fasciclin-like arabinogalactan protein 11"/>
    <property type="match status" value="1"/>
</dbReference>
<dbReference type="FunFam" id="2.30.180.10:FF:000006">
    <property type="entry name" value="Fasciclin-like arabinogalactan protein 11"/>
    <property type="match status" value="1"/>
</dbReference>
<dbReference type="GO" id="GO:0098552">
    <property type="term" value="C:side of membrane"/>
    <property type="evidence" value="ECO:0007669"/>
    <property type="project" value="UniProtKB-KW"/>
</dbReference>
<dbReference type="Proteomes" id="UP000257109">
    <property type="component" value="Unassembled WGS sequence"/>
</dbReference>
<dbReference type="InterPro" id="IPR000782">
    <property type="entry name" value="FAS1_domain"/>
</dbReference>
<gene>
    <name evidence="13" type="primary">FLA11</name>
    <name evidence="13" type="ORF">CR513_36613</name>
</gene>
<keyword evidence="4" id="KW-0336">GPI-anchor</keyword>
<comment type="similarity">
    <text evidence="2">Belongs to the fasciclin-like AGP family.</text>
</comment>
<evidence type="ECO:0000256" key="2">
    <source>
        <dbReference type="ARBA" id="ARBA00007843"/>
    </source>
</evidence>
<dbReference type="PANTHER" id="PTHR32077">
    <property type="entry name" value="FASCICLIN-LIKE ARABINOGALACTAN PROTEIN"/>
    <property type="match status" value="1"/>
</dbReference>
<feature type="region of interest" description="Disordered" evidence="10">
    <location>
        <begin position="190"/>
        <end position="219"/>
    </location>
</feature>
<evidence type="ECO:0000256" key="11">
    <source>
        <dbReference type="SAM" id="SignalP"/>
    </source>
</evidence>
<comment type="function">
    <text evidence="9">May be a cell surface adhesion protein.</text>
</comment>
<evidence type="ECO:0000256" key="10">
    <source>
        <dbReference type="SAM" id="MobiDB-lite"/>
    </source>
</evidence>
<evidence type="ECO:0000256" key="3">
    <source>
        <dbReference type="ARBA" id="ARBA00022475"/>
    </source>
</evidence>
<dbReference type="PANTHER" id="PTHR32077:SF60">
    <property type="entry name" value="FASCICLIN-LIKE ARABINOGALACTAN PROTEIN"/>
    <property type="match status" value="1"/>
</dbReference>
<feature type="region of interest" description="Disordered" evidence="10">
    <location>
        <begin position="478"/>
        <end position="503"/>
    </location>
</feature>
<evidence type="ECO:0000256" key="8">
    <source>
        <dbReference type="ARBA" id="ARBA00023180"/>
    </source>
</evidence>
<protein>
    <submittedName>
        <fullName evidence="13">Fasciclin-like arabinogalactan protein 11</fullName>
    </submittedName>
</protein>
<comment type="caution">
    <text evidence="13">The sequence shown here is derived from an EMBL/GenBank/DDBJ whole genome shotgun (WGS) entry which is preliminary data.</text>
</comment>
<keyword evidence="4" id="KW-0449">Lipoprotein</keyword>
<keyword evidence="5 11" id="KW-0732">Signal</keyword>
<dbReference type="SUPFAM" id="SSF82153">
    <property type="entry name" value="FAS1 domain"/>
    <property type="match status" value="2"/>
</dbReference>
<feature type="non-terminal residue" evidence="13">
    <location>
        <position position="1"/>
    </location>
</feature>
<keyword evidence="14" id="KW-1185">Reference proteome</keyword>
<evidence type="ECO:0000256" key="6">
    <source>
        <dbReference type="ARBA" id="ARBA00022974"/>
    </source>
</evidence>
<evidence type="ECO:0000313" key="14">
    <source>
        <dbReference type="Proteomes" id="UP000257109"/>
    </source>
</evidence>
<dbReference type="AlphaFoldDB" id="A0A371FWK7"/>
<dbReference type="Pfam" id="PF02469">
    <property type="entry name" value="Fasciclin"/>
    <property type="match status" value="2"/>
</dbReference>
<feature type="compositionally biased region" description="Basic and acidic residues" evidence="10">
    <location>
        <begin position="202"/>
        <end position="211"/>
    </location>
</feature>
<keyword evidence="7" id="KW-0472">Membrane</keyword>
<keyword evidence="8" id="KW-0325">Glycoprotein</keyword>
<organism evidence="13 14">
    <name type="scientific">Mucuna pruriens</name>
    <name type="common">Velvet bean</name>
    <name type="synonym">Dolichos pruriens</name>
    <dbReference type="NCBI Taxonomy" id="157652"/>
    <lineage>
        <taxon>Eukaryota</taxon>
        <taxon>Viridiplantae</taxon>
        <taxon>Streptophyta</taxon>
        <taxon>Embryophyta</taxon>
        <taxon>Tracheophyta</taxon>
        <taxon>Spermatophyta</taxon>
        <taxon>Magnoliopsida</taxon>
        <taxon>eudicotyledons</taxon>
        <taxon>Gunneridae</taxon>
        <taxon>Pentapetalae</taxon>
        <taxon>rosids</taxon>
        <taxon>fabids</taxon>
        <taxon>Fabales</taxon>
        <taxon>Fabaceae</taxon>
        <taxon>Papilionoideae</taxon>
        <taxon>50 kb inversion clade</taxon>
        <taxon>NPAAA clade</taxon>
        <taxon>indigoferoid/millettioid clade</taxon>
        <taxon>Phaseoleae</taxon>
        <taxon>Mucuna</taxon>
    </lineage>
</organism>
<feature type="domain" description="FAS1" evidence="12">
    <location>
        <begin position="311"/>
        <end position="455"/>
    </location>
</feature>